<evidence type="ECO:0000259" key="1">
    <source>
        <dbReference type="PROSITE" id="PS51184"/>
    </source>
</evidence>
<organism evidence="2">
    <name type="scientific">Rhizochromulina marina</name>
    <dbReference type="NCBI Taxonomy" id="1034831"/>
    <lineage>
        <taxon>Eukaryota</taxon>
        <taxon>Sar</taxon>
        <taxon>Stramenopiles</taxon>
        <taxon>Ochrophyta</taxon>
        <taxon>Dictyochophyceae</taxon>
        <taxon>Rhizochromulinales</taxon>
        <taxon>Rhizochromulina</taxon>
    </lineage>
</organism>
<protein>
    <recommendedName>
        <fullName evidence="1">JmjC domain-containing protein</fullName>
    </recommendedName>
</protein>
<dbReference type="InterPro" id="IPR003347">
    <property type="entry name" value="JmjC_dom"/>
</dbReference>
<proteinExistence type="predicted"/>
<dbReference type="PROSITE" id="PS51184">
    <property type="entry name" value="JMJC"/>
    <property type="match status" value="1"/>
</dbReference>
<name>A0A7S2SR03_9STRA</name>
<dbReference type="GO" id="GO:0005737">
    <property type="term" value="C:cytoplasm"/>
    <property type="evidence" value="ECO:0007669"/>
    <property type="project" value="TreeGrafter"/>
</dbReference>
<evidence type="ECO:0000313" key="2">
    <source>
        <dbReference type="EMBL" id="CAD9707310.1"/>
    </source>
</evidence>
<feature type="domain" description="JmjC" evidence="1">
    <location>
        <begin position="540"/>
        <end position="697"/>
    </location>
</feature>
<dbReference type="PANTHER" id="PTHR12480:SF35">
    <property type="entry name" value="TRANSCRIPTION FACTOR JUMONJI, JMJC DOMAIN-CONTAINING PROTEIN"/>
    <property type="match status" value="1"/>
</dbReference>
<accession>A0A7S2SR03</accession>
<dbReference type="EMBL" id="HBHJ01027635">
    <property type="protein sequence ID" value="CAD9707310.1"/>
    <property type="molecule type" value="Transcribed_RNA"/>
</dbReference>
<dbReference type="SUPFAM" id="SSF51197">
    <property type="entry name" value="Clavaminate synthase-like"/>
    <property type="match status" value="1"/>
</dbReference>
<reference evidence="2" key="1">
    <citation type="submission" date="2021-01" db="EMBL/GenBank/DDBJ databases">
        <authorList>
            <person name="Corre E."/>
            <person name="Pelletier E."/>
            <person name="Niang G."/>
            <person name="Scheremetjew M."/>
            <person name="Finn R."/>
            <person name="Kale V."/>
            <person name="Holt S."/>
            <person name="Cochrane G."/>
            <person name="Meng A."/>
            <person name="Brown T."/>
            <person name="Cohen L."/>
        </authorList>
    </citation>
    <scope>NUCLEOTIDE SEQUENCE</scope>
    <source>
        <strain evidence="2">CCMP1243</strain>
    </source>
</reference>
<dbReference type="InterPro" id="IPR036770">
    <property type="entry name" value="Ankyrin_rpt-contain_sf"/>
</dbReference>
<dbReference type="InterPro" id="IPR050910">
    <property type="entry name" value="JMJD6_ArgDemeth/LysHydrox"/>
</dbReference>
<dbReference type="Gene3D" id="1.25.40.20">
    <property type="entry name" value="Ankyrin repeat-containing domain"/>
    <property type="match status" value="1"/>
</dbReference>
<dbReference type="Gene3D" id="2.60.120.650">
    <property type="entry name" value="Cupin"/>
    <property type="match status" value="1"/>
</dbReference>
<sequence length="697" mass="76977">MARESVAEGAREERSWASNEDMVSRVTPWLLLVLALSLGLLPPLGHDVPVPRHTHPTPAPLRAKAAFWAAPTHHSFPSKLAEAMEIAHPSPTKVLHRMLIQKTEEEPVTIADVERATAFLRDHHSEPIDCVRDIDEPEMPPQAPMVLLIDLYWEFDRDSLVVDLMAAWLECGTDPNPIERTTGMDVLTRAFAISAVDVLELLIQRHGARPRLDMGLATTTSSTLAFPFFHLQHSRGSSVELARQLLALRTSGWTPTQDDQHPKFNRNSARLLAHASPTFAASMRRSLSSQVNSMPRYGKEGLDEILDDEGALLLRLLFQSGVSFDTVATPGGKSRENFLHFLARLRTGKLTTVILELLEPGGPDLEAARTPLRAALLERNVDGRTPLHLASLLSGSNGRSTLALDRLYSLLGGRQEASAPDNDGHTSDELAEIHNAMRQRSGSDSCDMEEVLAPITTEEFRRIVRLNKPVMFRSALQWHGFDKRPWHPDTLIQRHAPATVMVGEIPYFNFFNLSGGEISLMDFASAMASSSSLSVDGTPVSVQSLYTFSSEPCRTWLDCDVNMLPPFVRDLASWKVKSESATGAPGMAEILPQFYFGDTGTGAPVHYHNDAVNVLLFGTKEWFLFPPEHALYSVEPPFQWDAAGPLGAYPEDSPALRCVQHADDVAYIPEGWGHGTRNAATSIGVAFELSLRQAVRR</sequence>
<dbReference type="AlphaFoldDB" id="A0A7S2SR03"/>
<gene>
    <name evidence="2" type="ORF">RMAR1173_LOCUS18301</name>
</gene>
<dbReference type="PANTHER" id="PTHR12480">
    <property type="entry name" value="ARGININE DEMETHYLASE AND LYSYL-HYDROXYLASE JMJD"/>
    <property type="match status" value="1"/>
</dbReference>